<dbReference type="KEGG" id="kal:KALB_687"/>
<dbReference type="AlphaFoldDB" id="W5VZR3"/>
<evidence type="ECO:0000313" key="2">
    <source>
        <dbReference type="Proteomes" id="UP000019225"/>
    </source>
</evidence>
<dbReference type="STRING" id="1449976.KALB_687"/>
<dbReference type="SUPFAM" id="SSF53756">
    <property type="entry name" value="UDP-Glycosyltransferase/glycogen phosphorylase"/>
    <property type="match status" value="1"/>
</dbReference>
<accession>W5VZR3</accession>
<dbReference type="Proteomes" id="UP000019225">
    <property type="component" value="Chromosome"/>
</dbReference>
<evidence type="ECO:0008006" key="3">
    <source>
        <dbReference type="Google" id="ProtNLM"/>
    </source>
</evidence>
<dbReference type="eggNOG" id="COG0707">
    <property type="taxonomic scope" value="Bacteria"/>
</dbReference>
<protein>
    <recommendedName>
        <fullName evidence="3">UDP-N-acetylglucosamine 2-epimerase domain-containing protein</fullName>
    </recommendedName>
</protein>
<dbReference type="OrthoDB" id="3661391at2"/>
<proteinExistence type="predicted"/>
<reference evidence="1 2" key="1">
    <citation type="journal article" date="2014" name="BMC Genomics">
        <title>Complete genome sequence of producer of the glycopeptide antibiotic Aculeximycin Kutzneria albida DSM 43870T, a representative of minor genus of Pseudonocardiaceae.</title>
        <authorList>
            <person name="Rebets Y."/>
            <person name="Tokovenko B."/>
            <person name="Lushchyk I."/>
            <person name="Ruckert C."/>
            <person name="Zaburannyi N."/>
            <person name="Bechthold A."/>
            <person name="Kalinowski J."/>
            <person name="Luzhetskyy A."/>
        </authorList>
    </citation>
    <scope>NUCLEOTIDE SEQUENCE [LARGE SCALE GENOMIC DNA]</scope>
    <source>
        <strain evidence="1">DSM 43870</strain>
    </source>
</reference>
<dbReference type="EMBL" id="CP007155">
    <property type="protein sequence ID" value="AHH94062.1"/>
    <property type="molecule type" value="Genomic_DNA"/>
</dbReference>
<keyword evidence="2" id="KW-1185">Reference proteome</keyword>
<evidence type="ECO:0000313" key="1">
    <source>
        <dbReference type="EMBL" id="AHH94062.1"/>
    </source>
</evidence>
<name>W5VZR3_9PSEU</name>
<gene>
    <name evidence="1" type="ORF">KALB_687</name>
</gene>
<organism evidence="1 2">
    <name type="scientific">Kutzneria albida DSM 43870</name>
    <dbReference type="NCBI Taxonomy" id="1449976"/>
    <lineage>
        <taxon>Bacteria</taxon>
        <taxon>Bacillati</taxon>
        <taxon>Actinomycetota</taxon>
        <taxon>Actinomycetes</taxon>
        <taxon>Pseudonocardiales</taxon>
        <taxon>Pseudonocardiaceae</taxon>
        <taxon>Kutzneria</taxon>
    </lineage>
</organism>
<sequence length="392" mass="42171">MSTAEWLHVPVGLDAERWVTRAGCHKVLAVVHTVTSGQRLLEAVELVEQDPRVQVVFTKAPDVFGNGVEDFLRATEGITLPWQQAVREEFDLAIAASCGALHELHAPLLLMPHGAGYGKAYPTGIVYGLDAQRLLHNGRVLPRSLVLSHRDQLGVLRGQCPQAAEVAVVAGDPCYDRLVASEHLREVYREALGVRSGQKLVLATSTWGSTSLFGRDLLPHLLDALPGADHRIAALVHPAVWFGHGPRQIRAWLADCLDAGLLLIGPEADWRAAVIAADHVIGDHGSVTTYAAATGRAVLLVGDAGQTAPNSAQAVLARRGQHLDLARPLAGQLAAAREQTPAVRRAVSRALTSKPGRSAALLRQEIYRLLEITEPGRHRATPTVGIPHRIAR</sequence>
<dbReference type="HOGENOM" id="CLU_033988_0_0_11"/>